<dbReference type="eggNOG" id="COG2984">
    <property type="taxonomic scope" value="Bacteria"/>
</dbReference>
<dbReference type="Proteomes" id="UP000006852">
    <property type="component" value="Chromosome"/>
</dbReference>
<dbReference type="KEGG" id="tsu:Tresu_2017"/>
<dbReference type="EMBL" id="CP002631">
    <property type="protein sequence ID" value="AEB14890.1"/>
    <property type="molecule type" value="Genomic_DNA"/>
</dbReference>
<dbReference type="Pfam" id="PF04392">
    <property type="entry name" value="ABC_sub_bind"/>
    <property type="match status" value="1"/>
</dbReference>
<reference evidence="1 2" key="1">
    <citation type="journal article" date="2011" name="Stand. Genomic Sci.">
        <title>Complete genome sequence of Treponema succinifaciens type strain (6091).</title>
        <authorList>
            <person name="Han C."/>
            <person name="Gronow S."/>
            <person name="Teshima H."/>
            <person name="Lapidus A."/>
            <person name="Nolan M."/>
            <person name="Lucas S."/>
            <person name="Hammon N."/>
            <person name="Deshpande S."/>
            <person name="Cheng J.F."/>
            <person name="Zeytun A."/>
            <person name="Tapia R."/>
            <person name="Goodwin L."/>
            <person name="Pitluck S."/>
            <person name="Liolios K."/>
            <person name="Pagani I."/>
            <person name="Ivanova N."/>
            <person name="Mavromatis K."/>
            <person name="Mikhailova N."/>
            <person name="Huntemann M."/>
            <person name="Pati A."/>
            <person name="Chen A."/>
            <person name="Palaniappan K."/>
            <person name="Land M."/>
            <person name="Hauser L."/>
            <person name="Brambilla E.M."/>
            <person name="Rohde M."/>
            <person name="Goker M."/>
            <person name="Woyke T."/>
            <person name="Bristow J."/>
            <person name="Eisen J.A."/>
            <person name="Markowitz V."/>
            <person name="Hugenholtz P."/>
            <person name="Kyrpides N.C."/>
            <person name="Klenk H.P."/>
            <person name="Detter J.C."/>
        </authorList>
    </citation>
    <scope>NUCLEOTIDE SEQUENCE [LARGE SCALE GENOMIC DNA]</scope>
    <source>
        <strain evidence="2">ATCC 33096 / DSM 2489 / 6091</strain>
    </source>
</reference>
<accession>F2NW35</accession>
<sequence length="318" mass="33644">MKKISKVLAVSLAFIAAGTFLCSAKKQKQIKIGVIQLVEHPALDASYKGFVDGLKDAGYVDGVNIKIDYENAQGEQSNCVTIADKLVSKRSNLIFAIATPAAQAVANKTSTIPVLVTAVTDPKTAGLVESNKMPGTNVSGTSDLTPVAAQIDLLKKIVPSAKKVGLLYCSSEENSRFQINIAKEACKGAGLSFVDATVSNTNEVQQVVQSLVGKVDAIYCPTDNMIASSMATVSLVTTEAKIPVICGESGMCQSGGLATYGINYYELGKQTAKMAVEIFANGKKPAQMPIQYLDKCDFMYNKEVADAIGVKIPADLIK</sequence>
<evidence type="ECO:0000313" key="2">
    <source>
        <dbReference type="Proteomes" id="UP000006852"/>
    </source>
</evidence>
<reference evidence="2" key="2">
    <citation type="submission" date="2011-04" db="EMBL/GenBank/DDBJ databases">
        <title>The complete genome of chromosome of Treponema succinifaciens DSM 2489.</title>
        <authorList>
            <person name="Lucas S."/>
            <person name="Copeland A."/>
            <person name="Lapidus A."/>
            <person name="Bruce D."/>
            <person name="Goodwin L."/>
            <person name="Pitluck S."/>
            <person name="Peters L."/>
            <person name="Kyrpides N."/>
            <person name="Mavromatis K."/>
            <person name="Ivanova N."/>
            <person name="Ovchinnikova G."/>
            <person name="Teshima H."/>
            <person name="Detter J.C."/>
            <person name="Tapia R."/>
            <person name="Han C."/>
            <person name="Land M."/>
            <person name="Hauser L."/>
            <person name="Markowitz V."/>
            <person name="Cheng J.-F."/>
            <person name="Hugenholtz P."/>
            <person name="Woyke T."/>
            <person name="Wu D."/>
            <person name="Gronow S."/>
            <person name="Wellnitz S."/>
            <person name="Brambilla E."/>
            <person name="Klenk H.-P."/>
            <person name="Eisen J.A."/>
        </authorList>
    </citation>
    <scope>NUCLEOTIDE SEQUENCE [LARGE SCALE GENOMIC DNA]</scope>
    <source>
        <strain evidence="2">ATCC 33096 / DSM 2489 / 6091</strain>
    </source>
</reference>
<dbReference type="AlphaFoldDB" id="F2NW35"/>
<dbReference type="Gene3D" id="3.40.50.2300">
    <property type="match status" value="2"/>
</dbReference>
<dbReference type="InterPro" id="IPR028082">
    <property type="entry name" value="Peripla_BP_I"/>
</dbReference>
<name>F2NW35_TRES6</name>
<dbReference type="SUPFAM" id="SSF53822">
    <property type="entry name" value="Periplasmic binding protein-like I"/>
    <property type="match status" value="1"/>
</dbReference>
<dbReference type="PANTHER" id="PTHR35271">
    <property type="entry name" value="ABC TRANSPORTER, SUBSTRATE-BINDING LIPOPROTEIN-RELATED"/>
    <property type="match status" value="1"/>
</dbReference>
<dbReference type="RefSeq" id="WP_013702146.1">
    <property type="nucleotide sequence ID" value="NC_015385.1"/>
</dbReference>
<keyword evidence="2" id="KW-1185">Reference proteome</keyword>
<dbReference type="InterPro" id="IPR007487">
    <property type="entry name" value="ABC_transpt-TYRBP-like"/>
</dbReference>
<evidence type="ECO:0000313" key="1">
    <source>
        <dbReference type="EMBL" id="AEB14890.1"/>
    </source>
</evidence>
<protein>
    <submittedName>
        <fullName evidence="1">ABC transporter substrate binding protein</fullName>
    </submittedName>
</protein>
<dbReference type="PANTHER" id="PTHR35271:SF1">
    <property type="entry name" value="ABC TRANSPORTER, SUBSTRATE-BINDING LIPOPROTEIN"/>
    <property type="match status" value="1"/>
</dbReference>
<dbReference type="OrthoDB" id="9776955at2"/>
<dbReference type="CDD" id="cd06325">
    <property type="entry name" value="PBP1_ABC_unchar_transporter"/>
    <property type="match status" value="1"/>
</dbReference>
<dbReference type="GeneID" id="302999139"/>
<dbReference type="STRING" id="869209.Tresu_2017"/>
<dbReference type="HOGENOM" id="CLU_058196_1_0_12"/>
<organism evidence="1 2">
    <name type="scientific">Treponema succinifaciens (strain ATCC 33096 / DSM 2489 / 6091)</name>
    <dbReference type="NCBI Taxonomy" id="869209"/>
    <lineage>
        <taxon>Bacteria</taxon>
        <taxon>Pseudomonadati</taxon>
        <taxon>Spirochaetota</taxon>
        <taxon>Spirochaetia</taxon>
        <taxon>Spirochaetales</taxon>
        <taxon>Treponemataceae</taxon>
        <taxon>Treponema</taxon>
    </lineage>
</organism>
<gene>
    <name evidence="1" type="ordered locus">Tresu_2017</name>
</gene>
<proteinExistence type="predicted"/>